<dbReference type="OrthoDB" id="10639118at2759"/>
<gene>
    <name evidence="1" type="ORF">Trco_003243</name>
</gene>
<organism evidence="1 2">
    <name type="scientific">Trichoderma cornu-damae</name>
    <dbReference type="NCBI Taxonomy" id="654480"/>
    <lineage>
        <taxon>Eukaryota</taxon>
        <taxon>Fungi</taxon>
        <taxon>Dikarya</taxon>
        <taxon>Ascomycota</taxon>
        <taxon>Pezizomycotina</taxon>
        <taxon>Sordariomycetes</taxon>
        <taxon>Hypocreomycetidae</taxon>
        <taxon>Hypocreales</taxon>
        <taxon>Hypocreaceae</taxon>
        <taxon>Trichoderma</taxon>
    </lineage>
</organism>
<dbReference type="Proteomes" id="UP000827724">
    <property type="component" value="Unassembled WGS sequence"/>
</dbReference>
<dbReference type="EMBL" id="JAIWOZ010000002">
    <property type="protein sequence ID" value="KAH6609897.1"/>
    <property type="molecule type" value="Genomic_DNA"/>
</dbReference>
<evidence type="ECO:0000313" key="2">
    <source>
        <dbReference type="Proteomes" id="UP000827724"/>
    </source>
</evidence>
<dbReference type="AlphaFoldDB" id="A0A9P8QWI4"/>
<sequence length="580" mass="60973">MTEGESDKSGLGGGGGVEGLRSVVMASPPQWRFGLSPAADGLPTAGLLWDGVGTVSMLLLEKMDDAMLLLDPEPRDRSVYPDRLVLLGVRCARPGDTCWTALTVEALLLSRDVGVGVWRLADESQGDEWYEGLAGGRCSIGNGVELTFVRPRPTPHAALFLGALEQGLKLGDVVLVRLPRILQPLLVRLVPAVQLGDLLLQVVVFRPEAHQGDELLVPLVLDPGHGALAALPVVYLMDASYHGQLLVDLVGRQPGAGRGRYHPRNEVHERPRPDRFLAFVGEHELGRHQGVGGEPLEEAPELLLPDGELLAAGEIDLVGEGVVKLGEPHVVQDRRDVEVDQPQGVYVGELHAGAAVAVELRRSPLLRPGVAVDGGLVLAADVPGNAKVGQVDAVGLEQDVGRLDVQMADAVEVAVGHCAGHTADDAAEELERAPGRRVHVLGLGGGLDCAQVVELQRAEPCQDVVPVTLAVADRVQIVEQRIEIADGGGPDKQAELVGPRHVGGDQPHHVAVVELAHGQALLAQVLDLHVSLGLPAACDLVPITIPIPIAVLVPVPVQVQAQVPAPVSVSVSVPPPVPLG</sequence>
<protein>
    <submittedName>
        <fullName evidence="1">Uncharacterized protein</fullName>
    </submittedName>
</protein>
<comment type="caution">
    <text evidence="1">The sequence shown here is derived from an EMBL/GenBank/DDBJ whole genome shotgun (WGS) entry which is preliminary data.</text>
</comment>
<keyword evidence="2" id="KW-1185">Reference proteome</keyword>
<name>A0A9P8QWI4_9HYPO</name>
<reference evidence="1" key="1">
    <citation type="submission" date="2021-08" db="EMBL/GenBank/DDBJ databases">
        <title>Chromosome-Level Trichoderma cornu-damae using Hi-C Data.</title>
        <authorList>
            <person name="Kim C.S."/>
        </authorList>
    </citation>
    <scope>NUCLEOTIDE SEQUENCE</scope>
    <source>
        <strain evidence="1">KA19-0412C</strain>
    </source>
</reference>
<proteinExistence type="predicted"/>
<evidence type="ECO:0000313" key="1">
    <source>
        <dbReference type="EMBL" id="KAH6609897.1"/>
    </source>
</evidence>
<accession>A0A9P8QWI4</accession>